<keyword evidence="4 6" id="KW-1133">Transmembrane helix</keyword>
<comment type="similarity">
    <text evidence="2">Belongs to the multi antimicrobial extrusion (MATE) (TC 2.A.66.1) family.</text>
</comment>
<dbReference type="Proteomes" id="UP000077266">
    <property type="component" value="Unassembled WGS sequence"/>
</dbReference>
<dbReference type="GO" id="GO:1990961">
    <property type="term" value="P:xenobiotic detoxification by transmembrane export across the plasma membrane"/>
    <property type="evidence" value="ECO:0007669"/>
    <property type="project" value="InterPro"/>
</dbReference>
<dbReference type="STRING" id="1314781.A0A165J775"/>
<comment type="subcellular location">
    <subcellularLocation>
        <location evidence="1">Membrane</location>
        <topology evidence="1">Multi-pass membrane protein</topology>
    </subcellularLocation>
</comment>
<feature type="transmembrane region" description="Helical" evidence="6">
    <location>
        <begin position="234"/>
        <end position="253"/>
    </location>
</feature>
<dbReference type="AlphaFoldDB" id="A0A165J775"/>
<feature type="transmembrane region" description="Helical" evidence="6">
    <location>
        <begin position="311"/>
        <end position="331"/>
    </location>
</feature>
<keyword evidence="3 6" id="KW-0812">Transmembrane</keyword>
<feature type="transmembrane region" description="Helical" evidence="6">
    <location>
        <begin position="157"/>
        <end position="178"/>
    </location>
</feature>
<evidence type="ECO:0000256" key="1">
    <source>
        <dbReference type="ARBA" id="ARBA00004141"/>
    </source>
</evidence>
<dbReference type="PANTHER" id="PTHR11206">
    <property type="entry name" value="MULTIDRUG RESISTANCE PROTEIN"/>
    <property type="match status" value="1"/>
</dbReference>
<dbReference type="InterPro" id="IPR002528">
    <property type="entry name" value="MATE_fam"/>
</dbReference>
<keyword evidence="8" id="KW-1185">Reference proteome</keyword>
<feature type="transmembrane region" description="Helical" evidence="6">
    <location>
        <begin position="383"/>
        <end position="402"/>
    </location>
</feature>
<evidence type="ECO:0000256" key="5">
    <source>
        <dbReference type="ARBA" id="ARBA00023136"/>
    </source>
</evidence>
<dbReference type="OrthoDB" id="2126698at2759"/>
<evidence type="ECO:0000256" key="4">
    <source>
        <dbReference type="ARBA" id="ARBA00022989"/>
    </source>
</evidence>
<sequence>MYMEELKVLLRYSLPVFGTQLFEYSLQVASIVSIGHLSTTALAAATLASMTASVTGFSIAQGLTSALDTLLPAAWTSGHPEFVGLWSQRMAVVITATLVPIIVLWFNAESVLLFLGQEAEVASLAALYLKWMSVGMPAYGLNAVIRECAHKHLSRLFDVPTRIIVIVAPINAVMNYLLVWGPEPIRLGYVGAPCATAISYNLIFILSVIYAIWFAPDHKAWHPISSRSFQSLGIVVYLGLAGVGQVASEWWSWELVARTLGPVALATQSILLVSASTTYQAPFAVSVAASVRVGNLLGERKARRAQIASRACCVVALVVGCIWSTMFLVFRGSWATLFNDDPDVGKEVGKILPIVAMFQIFDGMAGVTNGILRARGKQGTGALINLTAYYVLGIPLGLYLAFPLGQELMGLWEGLTLSLIYASVVSTWIVLRTDWPREVRKVLLRFEKDREDEDREIRGL</sequence>
<keyword evidence="5 6" id="KW-0472">Membrane</keyword>
<dbReference type="CDD" id="cd13132">
    <property type="entry name" value="MATE_eukaryotic"/>
    <property type="match status" value="1"/>
</dbReference>
<feature type="transmembrane region" description="Helical" evidence="6">
    <location>
        <begin position="128"/>
        <end position="145"/>
    </location>
</feature>
<evidence type="ECO:0000313" key="7">
    <source>
        <dbReference type="EMBL" id="KZV94431.1"/>
    </source>
</evidence>
<feature type="transmembrane region" description="Helical" evidence="6">
    <location>
        <begin position="90"/>
        <end position="108"/>
    </location>
</feature>
<protein>
    <submittedName>
        <fullName evidence="7">Multidrug/Oligosaccharidyl-lipid/Polysaccharide flippase</fullName>
    </submittedName>
</protein>
<evidence type="ECO:0000313" key="8">
    <source>
        <dbReference type="Proteomes" id="UP000077266"/>
    </source>
</evidence>
<proteinExistence type="inferred from homology"/>
<dbReference type="Pfam" id="PF01554">
    <property type="entry name" value="MatE"/>
    <property type="match status" value="2"/>
</dbReference>
<evidence type="ECO:0000256" key="6">
    <source>
        <dbReference type="SAM" id="Phobius"/>
    </source>
</evidence>
<dbReference type="EMBL" id="KV425973">
    <property type="protein sequence ID" value="KZV94431.1"/>
    <property type="molecule type" value="Genomic_DNA"/>
</dbReference>
<accession>A0A165J775</accession>
<feature type="transmembrane region" description="Helical" evidence="6">
    <location>
        <begin position="351"/>
        <end position="371"/>
    </location>
</feature>
<name>A0A165J775_EXIGL</name>
<dbReference type="GO" id="GO:0042910">
    <property type="term" value="F:xenobiotic transmembrane transporter activity"/>
    <property type="evidence" value="ECO:0007669"/>
    <property type="project" value="InterPro"/>
</dbReference>
<dbReference type="NCBIfam" id="TIGR00797">
    <property type="entry name" value="matE"/>
    <property type="match status" value="1"/>
</dbReference>
<dbReference type="GO" id="GO:0015297">
    <property type="term" value="F:antiporter activity"/>
    <property type="evidence" value="ECO:0007669"/>
    <property type="project" value="InterPro"/>
</dbReference>
<dbReference type="FunCoup" id="A0A165J775">
    <property type="interactions" value="147"/>
</dbReference>
<evidence type="ECO:0000256" key="2">
    <source>
        <dbReference type="ARBA" id="ARBA00010199"/>
    </source>
</evidence>
<dbReference type="InParanoid" id="A0A165J775"/>
<feature type="transmembrane region" description="Helical" evidence="6">
    <location>
        <begin position="414"/>
        <end position="431"/>
    </location>
</feature>
<evidence type="ECO:0000256" key="3">
    <source>
        <dbReference type="ARBA" id="ARBA00022692"/>
    </source>
</evidence>
<dbReference type="GO" id="GO:0016020">
    <property type="term" value="C:membrane"/>
    <property type="evidence" value="ECO:0007669"/>
    <property type="project" value="UniProtKB-SubCell"/>
</dbReference>
<gene>
    <name evidence="7" type="ORF">EXIGLDRAFT_611754</name>
</gene>
<reference evidence="7 8" key="1">
    <citation type="journal article" date="2016" name="Mol. Biol. Evol.">
        <title>Comparative Genomics of Early-Diverging Mushroom-Forming Fungi Provides Insights into the Origins of Lignocellulose Decay Capabilities.</title>
        <authorList>
            <person name="Nagy L.G."/>
            <person name="Riley R."/>
            <person name="Tritt A."/>
            <person name="Adam C."/>
            <person name="Daum C."/>
            <person name="Floudas D."/>
            <person name="Sun H."/>
            <person name="Yadav J.S."/>
            <person name="Pangilinan J."/>
            <person name="Larsson K.H."/>
            <person name="Matsuura K."/>
            <person name="Barry K."/>
            <person name="Labutti K."/>
            <person name="Kuo R."/>
            <person name="Ohm R.A."/>
            <person name="Bhattacharya S.S."/>
            <person name="Shirouzu T."/>
            <person name="Yoshinaga Y."/>
            <person name="Martin F.M."/>
            <person name="Grigoriev I.V."/>
            <person name="Hibbett D.S."/>
        </authorList>
    </citation>
    <scope>NUCLEOTIDE SEQUENCE [LARGE SCALE GENOMIC DNA]</scope>
    <source>
        <strain evidence="7 8">HHB12029</strain>
    </source>
</reference>
<feature type="transmembrane region" description="Helical" evidence="6">
    <location>
        <begin position="265"/>
        <end position="291"/>
    </location>
</feature>
<dbReference type="InterPro" id="IPR045069">
    <property type="entry name" value="MATE_euk"/>
</dbReference>
<organism evidence="7 8">
    <name type="scientific">Exidia glandulosa HHB12029</name>
    <dbReference type="NCBI Taxonomy" id="1314781"/>
    <lineage>
        <taxon>Eukaryota</taxon>
        <taxon>Fungi</taxon>
        <taxon>Dikarya</taxon>
        <taxon>Basidiomycota</taxon>
        <taxon>Agaricomycotina</taxon>
        <taxon>Agaricomycetes</taxon>
        <taxon>Auriculariales</taxon>
        <taxon>Exidiaceae</taxon>
        <taxon>Exidia</taxon>
    </lineage>
</organism>
<feature type="transmembrane region" description="Helical" evidence="6">
    <location>
        <begin position="190"/>
        <end position="213"/>
    </location>
</feature>